<evidence type="ECO:0000313" key="3">
    <source>
        <dbReference type="Proteomes" id="UP000473826"/>
    </source>
</evidence>
<dbReference type="OrthoDB" id="37730at2759"/>
<dbReference type="InterPro" id="IPR004305">
    <property type="entry name" value="Thiaminase-2/PQQC"/>
</dbReference>
<dbReference type="Gene3D" id="1.20.910.10">
    <property type="entry name" value="Heme oxygenase-like"/>
    <property type="match status" value="1"/>
</dbReference>
<reference evidence="2 3" key="1">
    <citation type="journal article" date="2019" name="PLoS Genet.">
        <title>Convergent evolution of linked mating-type loci in basidiomycete fungi.</title>
        <authorList>
            <person name="Sun S."/>
            <person name="Coelho M.A."/>
            <person name="Heitman J."/>
            <person name="Nowrousian M."/>
        </authorList>
    </citation>
    <scope>NUCLEOTIDE SEQUENCE [LARGE SCALE GENOMIC DNA]</scope>
    <source>
        <strain evidence="2 3">CBS 4282</strain>
    </source>
</reference>
<evidence type="ECO:0000259" key="1">
    <source>
        <dbReference type="Pfam" id="PF03070"/>
    </source>
</evidence>
<comment type="caution">
    <text evidence="2">The sequence shown here is derived from an EMBL/GenBank/DDBJ whole genome shotgun (WGS) entry which is preliminary data.</text>
</comment>
<organism evidence="2 3">
    <name type="scientific">Vanrija humicola</name>
    <name type="common">Yeast</name>
    <name type="synonym">Cryptococcus humicola</name>
    <dbReference type="NCBI Taxonomy" id="5417"/>
    <lineage>
        <taxon>Eukaryota</taxon>
        <taxon>Fungi</taxon>
        <taxon>Dikarya</taxon>
        <taxon>Basidiomycota</taxon>
        <taxon>Agaricomycotina</taxon>
        <taxon>Tremellomycetes</taxon>
        <taxon>Trichosporonales</taxon>
        <taxon>Trichosporonaceae</taxon>
        <taxon>Vanrija</taxon>
    </lineage>
</organism>
<dbReference type="SUPFAM" id="SSF48613">
    <property type="entry name" value="Heme oxygenase-like"/>
    <property type="match status" value="1"/>
</dbReference>
<dbReference type="Pfam" id="PF03070">
    <property type="entry name" value="TENA_THI-4"/>
    <property type="match status" value="1"/>
</dbReference>
<keyword evidence="3" id="KW-1185">Reference proteome</keyword>
<proteinExistence type="predicted"/>
<feature type="domain" description="Thiaminase-2/PQQC" evidence="1">
    <location>
        <begin position="7"/>
        <end position="98"/>
    </location>
</feature>
<name>A0A7D8V160_VANHU</name>
<dbReference type="GO" id="GO:0006772">
    <property type="term" value="P:thiamine metabolic process"/>
    <property type="evidence" value="ECO:0007669"/>
    <property type="project" value="UniProtKB-ARBA"/>
</dbReference>
<sequence>MADARDAQSYALALTVLLVAEWLYLDWGSLPHATPADWLHAEWIDLHRGDAFAAWVQLLKDETDRVAALADDATRQRMADMFVRAVELEAEFFDATYAAGAAQ</sequence>
<dbReference type="InterPro" id="IPR016084">
    <property type="entry name" value="Haem_Oase-like_multi-hlx"/>
</dbReference>
<dbReference type="Proteomes" id="UP000473826">
    <property type="component" value="Unassembled WGS sequence"/>
</dbReference>
<accession>A0A7D8V160</accession>
<evidence type="ECO:0000313" key="2">
    <source>
        <dbReference type="EMBL" id="TXT08896.1"/>
    </source>
</evidence>
<dbReference type="EMBL" id="QKWK01000007">
    <property type="protein sequence ID" value="TXT08896.1"/>
    <property type="molecule type" value="Genomic_DNA"/>
</dbReference>
<dbReference type="AlphaFoldDB" id="A0A7D8V160"/>
<protein>
    <recommendedName>
        <fullName evidence="1">Thiaminase-2/PQQC domain-containing protein</fullName>
    </recommendedName>
</protein>
<gene>
    <name evidence="2" type="ORF">VHUM_03024</name>
</gene>